<dbReference type="AlphaFoldDB" id="A0A9E9C9N5"/>
<evidence type="ECO:0000256" key="3">
    <source>
        <dbReference type="RuleBase" id="RU361196"/>
    </source>
</evidence>
<dbReference type="Proteomes" id="UP001163152">
    <property type="component" value="Chromosome"/>
</dbReference>
<protein>
    <submittedName>
        <fullName evidence="5">DUF3536 domain-containing protein</fullName>
    </submittedName>
</protein>
<accession>A0A9E9C9N5</accession>
<evidence type="ECO:0000313" key="5">
    <source>
        <dbReference type="EMBL" id="WAL61818.1"/>
    </source>
</evidence>
<dbReference type="InterPro" id="IPR027291">
    <property type="entry name" value="Glyco_hydro_38_N_sf"/>
</dbReference>
<dbReference type="Gene3D" id="3.20.110.10">
    <property type="entry name" value="Glycoside hydrolase 38, N terminal domain"/>
    <property type="match status" value="1"/>
</dbReference>
<evidence type="ECO:0000259" key="4">
    <source>
        <dbReference type="Pfam" id="PF03065"/>
    </source>
</evidence>
<name>A0A9E9C9N5_9CYAN</name>
<dbReference type="GO" id="GO:0005975">
    <property type="term" value="P:carbohydrate metabolic process"/>
    <property type="evidence" value="ECO:0007669"/>
    <property type="project" value="InterPro"/>
</dbReference>
<dbReference type="InterPro" id="IPR052046">
    <property type="entry name" value="GH57_Enzymes"/>
</dbReference>
<proteinExistence type="inferred from homology"/>
<feature type="domain" description="Glycoside hydrolase family 57 N-terminal" evidence="4">
    <location>
        <begin position="104"/>
        <end position="368"/>
    </location>
</feature>
<reference evidence="5" key="1">
    <citation type="submission" date="2022-12" db="EMBL/GenBank/DDBJ databases">
        <title>Polyphasic identification of a Novel Hot-Spring Cyanobacterium Ocullathermofonsia sinensis gen nov. sp. nov. and Genomic Insights on its Adaptations to the Thermal Habitat.</title>
        <authorList>
            <person name="Daroch M."/>
            <person name="Tang J."/>
            <person name="Jiang Y."/>
        </authorList>
    </citation>
    <scope>NUCLEOTIDE SEQUENCE</scope>
    <source>
        <strain evidence="5">PKUAC-SCTA174</strain>
    </source>
</reference>
<dbReference type="Pfam" id="PF03065">
    <property type="entry name" value="Glyco_hydro_57"/>
    <property type="match status" value="1"/>
</dbReference>
<gene>
    <name evidence="5" type="ORF">OXH18_07495</name>
</gene>
<dbReference type="PANTHER" id="PTHR36306">
    <property type="entry name" value="ALPHA-AMYLASE-RELATED-RELATED"/>
    <property type="match status" value="1"/>
</dbReference>
<dbReference type="Pfam" id="PF12055">
    <property type="entry name" value="DUF3536"/>
    <property type="match status" value="1"/>
</dbReference>
<keyword evidence="6" id="KW-1185">Reference proteome</keyword>
<dbReference type="SUPFAM" id="SSF88713">
    <property type="entry name" value="Glycoside hydrolase/deacetylase"/>
    <property type="match status" value="1"/>
</dbReference>
<dbReference type="InterPro" id="IPR011330">
    <property type="entry name" value="Glyco_hydro/deAcase_b/a-brl"/>
</dbReference>
<dbReference type="InterPro" id="IPR004300">
    <property type="entry name" value="Glyco_hydro_57_N"/>
</dbReference>
<sequence length="929" mass="106121">MTTPNNLDSAGSLSSLTKQTFQTLSRDPEANGNGIVPHRPDEDALDPLKTATGIYITVHGHFYQPPRENPYLNAIERQSSAAPFHDWNERIHYECYRPNAFARVLNDREEVIGIVNNFEYLSFNIGPTLMSWLERHDVEVYQRILEADRKSCDRLNGHGNAIAQVYNHIIMPLANQRDKQTQIRWGKADFQARFGRDPEGMWLAETAVDYATLEALVAEGIKFIILAPSQAQRCRPLPTADRPNPDWIEVGGSQIDPVRPYRCYLKAQRDPTVENEGITDQLAPNSQLPTSYIDIFFYDGPISRDMGFNDVLSSADHFTGRMTQAVRGDHRTAQLIAVATDGETFGHHKGGTEKALAYVFTNEFPRRGWTVTNFAHYLSLNPPTWEVELKPVTAWSCSHGVDRWQDNCGCGGGGSWHQRWRRPLRDSLNWLRDQLAKVFEETGHKFFRDPWQARDAYIAVVLDRSPVTINRFFAKQQVRKLTGVEKVDALRLLEMQRHALLMYTSCGWFFDELSRPEGTQILRYAARAIELAGDVAGVQLEKGFVKRLAAAPSNVVEFFQTGADIYRQLVIPAQVSLEQVAAHYAITSLFATYPRDQRVYCYAVHQLDYQLQRLGTLTLAIGQIQLTSEITWESNHLIFAVLHLGGWDFHCCILSFQGRRHYSQMKEQLFEAMRQASAAQTILAMNRFFGDQSYNLQSLFAEERHRIMRLLSQETLTRLDQLYTQVYRDNYGILMAFHRDELNVPQELQVAAEIAISHRAITCLQALEREVSDLPLSNPSLGQTYLIELEAIATEAEHLHCQLKTLEIKQILERLVWRLLWAVLTHLSPDTTEADLQLLDRLLNLAEKFHLHLSLDRAQELFFKTLHNVIAPQLAIIQQPALAGSSNVHSFSAAPIELSHWTPAQLRQLLLLGQRLTIDIDYWLRQLEA</sequence>
<dbReference type="CDD" id="cd10797">
    <property type="entry name" value="GH57N_APU_like_1"/>
    <property type="match status" value="1"/>
</dbReference>
<dbReference type="EMBL" id="CP113797">
    <property type="protein sequence ID" value="WAL61818.1"/>
    <property type="molecule type" value="Genomic_DNA"/>
</dbReference>
<dbReference type="InterPro" id="IPR021923">
    <property type="entry name" value="DUF3536"/>
</dbReference>
<organism evidence="5 6">
    <name type="scientific">Thermocoleostomius sinensis A174</name>
    <dbReference type="NCBI Taxonomy" id="2016057"/>
    <lineage>
        <taxon>Bacteria</taxon>
        <taxon>Bacillati</taxon>
        <taxon>Cyanobacteriota</taxon>
        <taxon>Cyanophyceae</taxon>
        <taxon>Oculatellales</taxon>
        <taxon>Oculatellaceae</taxon>
        <taxon>Thermocoleostomius</taxon>
    </lineage>
</organism>
<dbReference type="PANTHER" id="PTHR36306:SF3">
    <property type="entry name" value="GLYCOSIDE HYDROLASE FAMILY 57"/>
    <property type="match status" value="1"/>
</dbReference>
<comment type="similarity">
    <text evidence="1 3">Belongs to the glycosyl hydrolase 57 family.</text>
</comment>
<evidence type="ECO:0000313" key="6">
    <source>
        <dbReference type="Proteomes" id="UP001163152"/>
    </source>
</evidence>
<dbReference type="GO" id="GO:0003824">
    <property type="term" value="F:catalytic activity"/>
    <property type="evidence" value="ECO:0007669"/>
    <property type="project" value="InterPro"/>
</dbReference>
<dbReference type="KEGG" id="tsin:OXH18_07495"/>
<evidence type="ECO:0000256" key="1">
    <source>
        <dbReference type="ARBA" id="ARBA00006821"/>
    </source>
</evidence>
<keyword evidence="2 3" id="KW-0119">Carbohydrate metabolism</keyword>
<evidence type="ECO:0000256" key="2">
    <source>
        <dbReference type="ARBA" id="ARBA00023277"/>
    </source>
</evidence>
<dbReference type="RefSeq" id="WP_268611867.1">
    <property type="nucleotide sequence ID" value="NZ_CP113797.1"/>
</dbReference>